<dbReference type="EMBL" id="CM042885">
    <property type="protein sequence ID" value="KAI4363724.1"/>
    <property type="molecule type" value="Genomic_DNA"/>
</dbReference>
<dbReference type="Proteomes" id="UP001057402">
    <property type="component" value="Chromosome 6"/>
</dbReference>
<keyword evidence="2" id="KW-1185">Reference proteome</keyword>
<name>A0ACB9QF13_9MYRT</name>
<accession>A0ACB9QF13</accession>
<gene>
    <name evidence="1" type="ORF">MLD38_019904</name>
</gene>
<comment type="caution">
    <text evidence="1">The sequence shown here is derived from an EMBL/GenBank/DDBJ whole genome shotgun (WGS) entry which is preliminary data.</text>
</comment>
<organism evidence="1 2">
    <name type="scientific">Melastoma candidum</name>
    <dbReference type="NCBI Taxonomy" id="119954"/>
    <lineage>
        <taxon>Eukaryota</taxon>
        <taxon>Viridiplantae</taxon>
        <taxon>Streptophyta</taxon>
        <taxon>Embryophyta</taxon>
        <taxon>Tracheophyta</taxon>
        <taxon>Spermatophyta</taxon>
        <taxon>Magnoliopsida</taxon>
        <taxon>eudicotyledons</taxon>
        <taxon>Gunneridae</taxon>
        <taxon>Pentapetalae</taxon>
        <taxon>rosids</taxon>
        <taxon>malvids</taxon>
        <taxon>Myrtales</taxon>
        <taxon>Melastomataceae</taxon>
        <taxon>Melastomatoideae</taxon>
        <taxon>Melastomateae</taxon>
        <taxon>Melastoma</taxon>
    </lineage>
</organism>
<reference evidence="2" key="1">
    <citation type="journal article" date="2023" name="Front. Plant Sci.">
        <title>Chromosomal-level genome assembly of Melastoma candidum provides insights into trichome evolution.</title>
        <authorList>
            <person name="Zhong Y."/>
            <person name="Wu W."/>
            <person name="Sun C."/>
            <person name="Zou P."/>
            <person name="Liu Y."/>
            <person name="Dai S."/>
            <person name="Zhou R."/>
        </authorList>
    </citation>
    <scope>NUCLEOTIDE SEQUENCE [LARGE SCALE GENOMIC DNA]</scope>
</reference>
<sequence length="95" mass="9786">MRTYGIALGVLIPLPVAVVFLGLSVVHRMAEFGVVVCTLVSVVVAEGILVIRPILDALDVGTAGWTEGEDDQGGGSTVKTGATEEGSDVILHPDD</sequence>
<evidence type="ECO:0000313" key="1">
    <source>
        <dbReference type="EMBL" id="KAI4363724.1"/>
    </source>
</evidence>
<protein>
    <submittedName>
        <fullName evidence="1">Uncharacterized protein</fullName>
    </submittedName>
</protein>
<proteinExistence type="predicted"/>
<evidence type="ECO:0000313" key="2">
    <source>
        <dbReference type="Proteomes" id="UP001057402"/>
    </source>
</evidence>